<feature type="non-terminal residue" evidence="2">
    <location>
        <position position="1"/>
    </location>
</feature>
<dbReference type="Proteomes" id="UP000257109">
    <property type="component" value="Unassembled WGS sequence"/>
</dbReference>
<dbReference type="EMBL" id="QJKJ01002132">
    <property type="protein sequence ID" value="RDY04180.1"/>
    <property type="molecule type" value="Genomic_DNA"/>
</dbReference>
<dbReference type="OrthoDB" id="1736143at2759"/>
<evidence type="ECO:0000313" key="3">
    <source>
        <dbReference type="Proteomes" id="UP000257109"/>
    </source>
</evidence>
<dbReference type="PANTHER" id="PTHR32108:SF9">
    <property type="entry name" value="REVERSE TRANSCRIPTASE RNASE H-LIKE DOMAIN-CONTAINING PROTEIN"/>
    <property type="match status" value="1"/>
</dbReference>
<keyword evidence="3" id="KW-1185">Reference proteome</keyword>
<evidence type="ECO:0000256" key="1">
    <source>
        <dbReference type="SAM" id="MobiDB-lite"/>
    </source>
</evidence>
<feature type="region of interest" description="Disordered" evidence="1">
    <location>
        <begin position="1"/>
        <end position="53"/>
    </location>
</feature>
<organism evidence="2 3">
    <name type="scientific">Mucuna pruriens</name>
    <name type="common">Velvet bean</name>
    <name type="synonym">Dolichos pruriens</name>
    <dbReference type="NCBI Taxonomy" id="157652"/>
    <lineage>
        <taxon>Eukaryota</taxon>
        <taxon>Viridiplantae</taxon>
        <taxon>Streptophyta</taxon>
        <taxon>Embryophyta</taxon>
        <taxon>Tracheophyta</taxon>
        <taxon>Spermatophyta</taxon>
        <taxon>Magnoliopsida</taxon>
        <taxon>eudicotyledons</taxon>
        <taxon>Gunneridae</taxon>
        <taxon>Pentapetalae</taxon>
        <taxon>rosids</taxon>
        <taxon>fabids</taxon>
        <taxon>Fabales</taxon>
        <taxon>Fabaceae</taxon>
        <taxon>Papilionoideae</taxon>
        <taxon>50 kb inversion clade</taxon>
        <taxon>NPAAA clade</taxon>
        <taxon>indigoferoid/millettioid clade</taxon>
        <taxon>Phaseoleae</taxon>
        <taxon>Mucuna</taxon>
    </lineage>
</organism>
<accession>A0A371HN12</accession>
<protein>
    <submittedName>
        <fullName evidence="2">Uncharacterized protein</fullName>
    </submittedName>
</protein>
<gene>
    <name evidence="2" type="ORF">CR513_12135</name>
</gene>
<sequence length="204" mass="22828">MKIGKRSQKKPNKRGPTGRKRKKKKPEPFQTWLAKWRKDPTKAGQARSSPPKLRTLGEAATLARSPVLEVTNIVGIGGVRRSGRVYAFEGSRSKDPAAGKKDNAVENPKRVVTEGEAIEFLKLIHHSEYELLDQMNKISAQVSLLSLLINSDGHCNLLLKVLNDAHMAQDITTEKFKGVINNIMTRRHLSFFEDEVPAEGRSHN</sequence>
<evidence type="ECO:0000313" key="2">
    <source>
        <dbReference type="EMBL" id="RDY04180.1"/>
    </source>
</evidence>
<comment type="caution">
    <text evidence="2">The sequence shown here is derived from an EMBL/GenBank/DDBJ whole genome shotgun (WGS) entry which is preliminary data.</text>
</comment>
<feature type="compositionally biased region" description="Basic residues" evidence="1">
    <location>
        <begin position="1"/>
        <end position="25"/>
    </location>
</feature>
<dbReference type="AlphaFoldDB" id="A0A371HN12"/>
<dbReference type="PANTHER" id="PTHR32108">
    <property type="entry name" value="DNA-DIRECTED RNA POLYMERASE SUBUNIT ALPHA"/>
    <property type="match status" value="1"/>
</dbReference>
<reference evidence="2" key="1">
    <citation type="submission" date="2018-05" db="EMBL/GenBank/DDBJ databases">
        <title>Draft genome of Mucuna pruriens seed.</title>
        <authorList>
            <person name="Nnadi N.E."/>
            <person name="Vos R."/>
            <person name="Hasami M.H."/>
            <person name="Devisetty U.K."/>
            <person name="Aguiy J.C."/>
        </authorList>
    </citation>
    <scope>NUCLEOTIDE SEQUENCE [LARGE SCALE GENOMIC DNA]</scope>
    <source>
        <strain evidence="2">JCA_2017</strain>
    </source>
</reference>
<proteinExistence type="predicted"/>
<name>A0A371HN12_MUCPR</name>